<proteinExistence type="predicted"/>
<keyword evidence="2" id="KW-1185">Reference proteome</keyword>
<reference evidence="1 2" key="1">
    <citation type="journal article" date="2019" name="Int. J. Syst. Evol. Microbiol.">
        <title>The Global Catalogue of Microorganisms (GCM) 10K type strain sequencing project: providing services to taxonomists for standard genome sequencing and annotation.</title>
        <authorList>
            <consortium name="The Broad Institute Genomics Platform"/>
            <consortium name="The Broad Institute Genome Sequencing Center for Infectious Disease"/>
            <person name="Wu L."/>
            <person name="Ma J."/>
        </authorList>
    </citation>
    <scope>NUCLEOTIDE SEQUENCE [LARGE SCALE GENOMIC DNA]</scope>
    <source>
        <strain evidence="1 2">LMG 29247</strain>
    </source>
</reference>
<dbReference type="RefSeq" id="WP_273737845.1">
    <property type="nucleotide sequence ID" value="NZ_JAQIVI010000098.1"/>
</dbReference>
<dbReference type="Proteomes" id="UP001596383">
    <property type="component" value="Unassembled WGS sequence"/>
</dbReference>
<name>A0ABD5SHL6_9EURY</name>
<evidence type="ECO:0000313" key="2">
    <source>
        <dbReference type="Proteomes" id="UP001596383"/>
    </source>
</evidence>
<dbReference type="EMBL" id="JBHSWV010000098">
    <property type="protein sequence ID" value="MFC6764790.1"/>
    <property type="molecule type" value="Genomic_DNA"/>
</dbReference>
<dbReference type="AlphaFoldDB" id="A0ABD5SHL6"/>
<evidence type="ECO:0000313" key="1">
    <source>
        <dbReference type="EMBL" id="MFC6764790.1"/>
    </source>
</evidence>
<sequence length="58" mass="6555">MSGDDGTERCPKCGETDGELVDIESLDDFDHDEVCSKNPLRKDLLRRPLLDAIHDGRR</sequence>
<gene>
    <name evidence="1" type="ORF">ACFQE6_07075</name>
</gene>
<accession>A0ABD5SHL6</accession>
<comment type="caution">
    <text evidence="1">The sequence shown here is derived from an EMBL/GenBank/DDBJ whole genome shotgun (WGS) entry which is preliminary data.</text>
</comment>
<protein>
    <submittedName>
        <fullName evidence="1">Uncharacterized protein</fullName>
    </submittedName>
</protein>
<organism evidence="1 2">
    <name type="scientific">Natrinema soli</name>
    <dbReference type="NCBI Taxonomy" id="1930624"/>
    <lineage>
        <taxon>Archaea</taxon>
        <taxon>Methanobacteriati</taxon>
        <taxon>Methanobacteriota</taxon>
        <taxon>Stenosarchaea group</taxon>
        <taxon>Halobacteria</taxon>
        <taxon>Halobacteriales</taxon>
        <taxon>Natrialbaceae</taxon>
        <taxon>Natrinema</taxon>
    </lineage>
</organism>